<evidence type="ECO:0000313" key="5">
    <source>
        <dbReference type="EMBL" id="AJA44947.1"/>
    </source>
</evidence>
<comment type="similarity">
    <text evidence="1">Belongs to the phage antitermination Q type 1 family.</text>
</comment>
<evidence type="ECO:0000256" key="3">
    <source>
        <dbReference type="ARBA" id="ARBA00023125"/>
    </source>
</evidence>
<dbReference type="Proteomes" id="UP000030901">
    <property type="component" value="Chromosome"/>
</dbReference>
<name>A0A0A7S2B1_FRIPE</name>
<dbReference type="KEGG" id="fpp:FPB0191_01123"/>
<dbReference type="OrthoDB" id="7067504at2"/>
<keyword evidence="4" id="KW-0804">Transcription</keyword>
<gene>
    <name evidence="5" type="ORF">FPB0191_01123</name>
</gene>
<proteinExistence type="inferred from homology"/>
<sequence length="117" mass="13354">MRGTKDILMAWKNTRVLKRIGTEYPSKSAGIEGALRDFDYRQYLTEDEAQIVDNAVLALKADNFEYWTVLTSFYLREISCTKQAKVLGKQTTEITKILLAAECFIRGHIIELFSKAA</sequence>
<evidence type="ECO:0000256" key="4">
    <source>
        <dbReference type="ARBA" id="ARBA00023163"/>
    </source>
</evidence>
<dbReference type="AlphaFoldDB" id="A0A0A7S2B1"/>
<keyword evidence="2" id="KW-0805">Transcription regulation</keyword>
<dbReference type="GO" id="GO:0060567">
    <property type="term" value="P:negative regulation of termination of DNA-templated transcription"/>
    <property type="evidence" value="ECO:0007669"/>
    <property type="project" value="InterPro"/>
</dbReference>
<protein>
    <submittedName>
        <fullName evidence="5">Phage antitermination protein Q</fullName>
    </submittedName>
</protein>
<organism evidence="5 6">
    <name type="scientific">Frischella perrara</name>
    <dbReference type="NCBI Taxonomy" id="1267021"/>
    <lineage>
        <taxon>Bacteria</taxon>
        <taxon>Pseudomonadati</taxon>
        <taxon>Pseudomonadota</taxon>
        <taxon>Gammaproteobacteria</taxon>
        <taxon>Orbales</taxon>
        <taxon>Orbaceae</taxon>
        <taxon>Frischella</taxon>
    </lineage>
</organism>
<dbReference type="RefSeq" id="WP_039104551.1">
    <property type="nucleotide sequence ID" value="NZ_CAMLJH010000008.1"/>
</dbReference>
<keyword evidence="6" id="KW-1185">Reference proteome</keyword>
<reference evidence="5 6" key="1">
    <citation type="journal article" date="2014" name="Appl. Environ. Microbiol.">
        <title>Gut symbionts from distinct hosts exhibit genotoxic activity via divergent colibactin biosynthetic pathways.</title>
        <authorList>
            <person name="Engel P."/>
            <person name="Vizcaino M.I."/>
            <person name="Crawford J.M."/>
        </authorList>
    </citation>
    <scope>NUCLEOTIDE SEQUENCE [LARGE SCALE GENOMIC DNA]</scope>
    <source>
        <strain evidence="5 6">PEB0191</strain>
    </source>
</reference>
<evidence type="ECO:0000313" key="6">
    <source>
        <dbReference type="Proteomes" id="UP000030901"/>
    </source>
</evidence>
<keyword evidence="3" id="KW-0238">DNA-binding</keyword>
<dbReference type="STRING" id="1267021.FPB0191_01123"/>
<dbReference type="InterPro" id="IPR010534">
    <property type="entry name" value="Phage_933W_GpQ"/>
</dbReference>
<dbReference type="EMBL" id="CP009056">
    <property type="protein sequence ID" value="AJA44947.1"/>
    <property type="molecule type" value="Genomic_DNA"/>
</dbReference>
<evidence type="ECO:0000256" key="2">
    <source>
        <dbReference type="ARBA" id="ARBA00023015"/>
    </source>
</evidence>
<dbReference type="HOGENOM" id="CLU_2081375_0_0_6"/>
<accession>A0A0A7S2B1</accession>
<dbReference type="GO" id="GO:0003677">
    <property type="term" value="F:DNA binding"/>
    <property type="evidence" value="ECO:0007669"/>
    <property type="project" value="UniProtKB-KW"/>
</dbReference>
<dbReference type="Pfam" id="PF06530">
    <property type="entry name" value="Phage_antitermQ"/>
    <property type="match status" value="1"/>
</dbReference>
<evidence type="ECO:0000256" key="1">
    <source>
        <dbReference type="ARBA" id="ARBA00010234"/>
    </source>
</evidence>